<keyword evidence="2" id="KW-0175">Coiled coil</keyword>
<name>A0A9P0CXR7_9CUCU</name>
<gene>
    <name evidence="4" type="ORF">PSYICH_LOCUS8661</name>
</gene>
<dbReference type="SUPFAM" id="SSF57756">
    <property type="entry name" value="Retrovirus zinc finger-like domains"/>
    <property type="match status" value="1"/>
</dbReference>
<evidence type="ECO:0000313" key="4">
    <source>
        <dbReference type="EMBL" id="CAH1107725.1"/>
    </source>
</evidence>
<dbReference type="OrthoDB" id="6784331at2759"/>
<dbReference type="Gene3D" id="4.10.60.10">
    <property type="entry name" value="Zinc finger, CCHC-type"/>
    <property type="match status" value="1"/>
</dbReference>
<keyword evidence="1" id="KW-0863">Zinc-finger</keyword>
<feature type="domain" description="CCHC-type" evidence="3">
    <location>
        <begin position="566"/>
        <end position="581"/>
    </location>
</feature>
<accession>A0A9P0CXR7</accession>
<evidence type="ECO:0000259" key="3">
    <source>
        <dbReference type="PROSITE" id="PS50158"/>
    </source>
</evidence>
<reference evidence="4" key="1">
    <citation type="submission" date="2022-01" db="EMBL/GenBank/DDBJ databases">
        <authorList>
            <person name="King R."/>
        </authorList>
    </citation>
    <scope>NUCLEOTIDE SEQUENCE</scope>
</reference>
<organism evidence="4 5">
    <name type="scientific">Psylliodes chrysocephalus</name>
    <dbReference type="NCBI Taxonomy" id="3402493"/>
    <lineage>
        <taxon>Eukaryota</taxon>
        <taxon>Metazoa</taxon>
        <taxon>Ecdysozoa</taxon>
        <taxon>Arthropoda</taxon>
        <taxon>Hexapoda</taxon>
        <taxon>Insecta</taxon>
        <taxon>Pterygota</taxon>
        <taxon>Neoptera</taxon>
        <taxon>Endopterygota</taxon>
        <taxon>Coleoptera</taxon>
        <taxon>Polyphaga</taxon>
        <taxon>Cucujiformia</taxon>
        <taxon>Chrysomeloidea</taxon>
        <taxon>Chrysomelidae</taxon>
        <taxon>Galerucinae</taxon>
        <taxon>Alticini</taxon>
        <taxon>Psylliodes</taxon>
    </lineage>
</organism>
<keyword evidence="1" id="KW-0862">Zinc</keyword>
<dbReference type="Proteomes" id="UP001153636">
    <property type="component" value="Chromosome 3"/>
</dbReference>
<dbReference type="PROSITE" id="PS50158">
    <property type="entry name" value="ZF_CCHC"/>
    <property type="match status" value="1"/>
</dbReference>
<evidence type="ECO:0000256" key="1">
    <source>
        <dbReference type="PROSITE-ProRule" id="PRU00047"/>
    </source>
</evidence>
<keyword evidence="5" id="KW-1185">Reference proteome</keyword>
<protein>
    <recommendedName>
        <fullName evidence="3">CCHC-type domain-containing protein</fullName>
    </recommendedName>
</protein>
<dbReference type="GO" id="GO:0008270">
    <property type="term" value="F:zinc ion binding"/>
    <property type="evidence" value="ECO:0007669"/>
    <property type="project" value="UniProtKB-KW"/>
</dbReference>
<feature type="coiled-coil region" evidence="2">
    <location>
        <begin position="126"/>
        <end position="153"/>
    </location>
</feature>
<evidence type="ECO:0000313" key="5">
    <source>
        <dbReference type="Proteomes" id="UP001153636"/>
    </source>
</evidence>
<dbReference type="InterPro" id="IPR001878">
    <property type="entry name" value="Znf_CCHC"/>
</dbReference>
<dbReference type="SMART" id="SM00343">
    <property type="entry name" value="ZnF_C2HC"/>
    <property type="match status" value="3"/>
</dbReference>
<dbReference type="InterPro" id="IPR036875">
    <property type="entry name" value="Znf_CCHC_sf"/>
</dbReference>
<dbReference type="EMBL" id="OV651815">
    <property type="protein sequence ID" value="CAH1107725.1"/>
    <property type="molecule type" value="Genomic_DNA"/>
</dbReference>
<sequence length="662" mass="76145">MEKQLNLTQEDVGVLEGMSEHEVFERRASVKRTPPKELMYVDSAQNTDDEVFQTKEQEIDPSPRDRAHSLQSDNIKYIIGTSKQMKRSRQESEEEIEREVFRKSLQKLKKTIADLVEVTETSTKTKTEIKNLVQKLKRQAKDVNNEWETIDKELEINKAKRPSKEMKSVGIQVELEEIKSEYEKKKIEKIGRIKTILSEQEDFKSLEEILEEKWPQEMYIKTKIDGTIQSLNEREGDYVILANPNNMEKNKIFERLQEKYEGLSELIKVNDGQIDYLIQSAKTRTSKGEKEEISGAVYFLPMKVDPHGECETEELFNKLRELLIETTKVHPTSNINIVIGEDMKVSTIRKMCEFIARGQSIEIKILTQGLRSDPQKQRKIKEETLVMIKSGESSYADLLKKMKEEVDIGKIGVKINRIRKTGNGDIMLAVEGGQDRANTLEMEIKTKIENANVTTKKTGTTTLYIIGMDQTTQESELIQAIVRETNIKEAEIDIKMIRKGKYGDQTAIIEVPRLPAAVLIRERKLKVGWIECGVRERIHVVRCFKCLEHGHKTYECISTKNRAEECIKCGQTGHKSKDCKNAERCIKCEVEGHRADQIRCPYFKELSFPKAGKPQVRSRLRYPVLGQGYVTTGMAKAGSPILEPILVSRSWDFQSWHRTGKP</sequence>
<proteinExistence type="predicted"/>
<dbReference type="GO" id="GO:0003676">
    <property type="term" value="F:nucleic acid binding"/>
    <property type="evidence" value="ECO:0007669"/>
    <property type="project" value="InterPro"/>
</dbReference>
<dbReference type="AlphaFoldDB" id="A0A9P0CXR7"/>
<keyword evidence="1" id="KW-0479">Metal-binding</keyword>
<evidence type="ECO:0000256" key="2">
    <source>
        <dbReference type="SAM" id="Coils"/>
    </source>
</evidence>